<name>A0A9D9HJ92_9BACT</name>
<dbReference type="EMBL" id="JADIMK010000005">
    <property type="protein sequence ID" value="MBO8454854.1"/>
    <property type="molecule type" value="Genomic_DNA"/>
</dbReference>
<dbReference type="InterPro" id="IPR036116">
    <property type="entry name" value="FN3_sf"/>
</dbReference>
<evidence type="ECO:0000313" key="4">
    <source>
        <dbReference type="Proteomes" id="UP000823617"/>
    </source>
</evidence>
<reference evidence="3" key="2">
    <citation type="journal article" date="2021" name="PeerJ">
        <title>Extensive microbial diversity within the chicken gut microbiome revealed by metagenomics and culture.</title>
        <authorList>
            <person name="Gilroy R."/>
            <person name="Ravi A."/>
            <person name="Getino M."/>
            <person name="Pursley I."/>
            <person name="Horton D.L."/>
            <person name="Alikhan N.F."/>
            <person name="Baker D."/>
            <person name="Gharbi K."/>
            <person name="Hall N."/>
            <person name="Watson M."/>
            <person name="Adriaenssens E.M."/>
            <person name="Foster-Nyarko E."/>
            <person name="Jarju S."/>
            <person name="Secka A."/>
            <person name="Antonio M."/>
            <person name="Oren A."/>
            <person name="Chaudhuri R.R."/>
            <person name="La Ragione R."/>
            <person name="Hildebrand F."/>
            <person name="Pallen M.J."/>
        </authorList>
    </citation>
    <scope>NUCLEOTIDE SEQUENCE</scope>
    <source>
        <strain evidence="3">B1-3475</strain>
    </source>
</reference>
<dbReference type="PROSITE" id="PS50853">
    <property type="entry name" value="FN3"/>
    <property type="match status" value="1"/>
</dbReference>
<accession>A0A9D9HJ92</accession>
<gene>
    <name evidence="3" type="ORF">IAC08_00405</name>
</gene>
<dbReference type="InterPro" id="IPR003961">
    <property type="entry name" value="FN3_dom"/>
</dbReference>
<evidence type="ECO:0000313" key="3">
    <source>
        <dbReference type="EMBL" id="MBO8454854.1"/>
    </source>
</evidence>
<dbReference type="SUPFAM" id="SSF51126">
    <property type="entry name" value="Pectin lyase-like"/>
    <property type="match status" value="1"/>
</dbReference>
<protein>
    <submittedName>
        <fullName evidence="3">DUF4957 domain-containing protein</fullName>
    </submittedName>
</protein>
<feature type="domain" description="Fibronectin type-III" evidence="2">
    <location>
        <begin position="159"/>
        <end position="257"/>
    </location>
</feature>
<evidence type="ECO:0000259" key="2">
    <source>
        <dbReference type="PROSITE" id="PS50853"/>
    </source>
</evidence>
<dbReference type="AlphaFoldDB" id="A0A9D9HJ92"/>
<dbReference type="InterPro" id="IPR013783">
    <property type="entry name" value="Ig-like_fold"/>
</dbReference>
<comment type="caution">
    <text evidence="3">The sequence shown here is derived from an EMBL/GenBank/DDBJ whole genome shotgun (WGS) entry which is preliminary data.</text>
</comment>
<feature type="chain" id="PRO_5038516053" evidence="1">
    <location>
        <begin position="19"/>
        <end position="1214"/>
    </location>
</feature>
<evidence type="ECO:0000256" key="1">
    <source>
        <dbReference type="SAM" id="SignalP"/>
    </source>
</evidence>
<reference evidence="3" key="1">
    <citation type="submission" date="2020-10" db="EMBL/GenBank/DDBJ databases">
        <authorList>
            <person name="Gilroy R."/>
        </authorList>
    </citation>
    <scope>NUCLEOTIDE SEQUENCE</scope>
    <source>
        <strain evidence="3">B1-3475</strain>
    </source>
</reference>
<dbReference type="Proteomes" id="UP000823617">
    <property type="component" value="Unassembled WGS sequence"/>
</dbReference>
<sequence>MKKIFPILSIGLSVLAFSALVTSCVEEVPEVIDEMDLSRALTPSNTAATVSSADGHTVTFTWTNSNTATQYLLQVFKFETESAPATVEEITDEMLSDPYLEKSVAPSESGSSTSIALELDREFSYYARVCAQNTSETRQGDSRWAVFPYPIDTYTIMDPLAGFILTDRTSTTVSVEWSLAEGDEDGINQIRVSPNPDDETAAFKAYPVSAGQTSAVIDGLDPSTRYTVAAHFNSANRGTVYAWTRPDAEGAVQVKDTLELRQALREAADFATPPLKIQVAYNDGIPYEMGPMDIVGPVEIYGEQTVDGESPVIIGYFNMRSPGIDYTYTDYSDPAVPVENTISSILGATSLKAEALSFSGDNYDLGRNVTFAENFPAESLVSVSIVNCEIYGYSNGMFYDNSKTVNFDKIKYESVYVSDISGDGGDNFDIRAENTIGSIEMKNSTFTDGMRTFIRIDKAAVTSFTFRNNTVNNLCWMDNGNNKGLFNIRGTVAAFEIKDNIFLNLNGCESRTVMFPAQATAFPTTVSGNYYYNLTSAFFYDASLDKNIAAEEFPQSSAIAGGGAVLVDDPCYDSGRGVFNVTSPAVLAAEAGDPRWLAEYVEQPDPDLVPVEYGYTWDLTDTDTFYDVIDKSCVRGNTQFIIASNPINVSENGFEFTAEPTFAYSKTPTDCAMAFLVDGPGSVVLSAVEDGSDNDHITVAYGPADGTSAKVAGAVYAGATRTRVVFPDFVQGESQLIYIYACGPIYLTELSWIADTETAGTSPLATPANLALTAASAGDETATVSLTWDEVANAASYKVKIAGPRLADKDSVTVTAAQYDFAPASMTTGIYTFTIQALKAEEDLSHEDSEVSEAVTFEKTETLSAVSSAVPTMWGNDDFQYLFETRSAEDKNTEVTADFVYNNLYYLNGGGKCKFGQDTNAAGEKAYRYQYGGTGNTGKQTLQFLASGNGTLTIEAASSGDSDRYLGVSVGETLIVEGTQLMVPSTKAVQIFNVPVTAQSGDRVSIYSLGSGINVFSITWTPEGYDPDAGIPYDPDAINEPFMADFGDAAKYSENGEGSDWAIETPVTIDKVTYHGGAGKAITFNSKSSRVKLGGSCGDTDDATGIPVEGTSRYVSFKVTMPGTITHKAVSSTSGTDGEGRVFMIVLATYSDGALLSSKILSQDVVVTSSSAAVDSTVEITKEDLAGSNQAAVVYFYSASSGINIYNLGFTPAQ</sequence>
<dbReference type="Gene3D" id="2.60.40.10">
    <property type="entry name" value="Immunoglobulins"/>
    <property type="match status" value="1"/>
</dbReference>
<feature type="signal peptide" evidence="1">
    <location>
        <begin position="1"/>
        <end position="18"/>
    </location>
</feature>
<organism evidence="3 4">
    <name type="scientific">Candidatus Cryptobacteroides intestinigallinarum</name>
    <dbReference type="NCBI Taxonomy" id="2840767"/>
    <lineage>
        <taxon>Bacteria</taxon>
        <taxon>Pseudomonadati</taxon>
        <taxon>Bacteroidota</taxon>
        <taxon>Bacteroidia</taxon>
        <taxon>Bacteroidales</taxon>
        <taxon>Candidatus Cryptobacteroides</taxon>
    </lineage>
</organism>
<dbReference type="SUPFAM" id="SSF49265">
    <property type="entry name" value="Fibronectin type III"/>
    <property type="match status" value="1"/>
</dbReference>
<dbReference type="InterPro" id="IPR011050">
    <property type="entry name" value="Pectin_lyase_fold/virulence"/>
</dbReference>
<proteinExistence type="predicted"/>
<dbReference type="CDD" id="cd00063">
    <property type="entry name" value="FN3"/>
    <property type="match status" value="1"/>
</dbReference>
<keyword evidence="1" id="KW-0732">Signal</keyword>
<dbReference type="PROSITE" id="PS51257">
    <property type="entry name" value="PROKAR_LIPOPROTEIN"/>
    <property type="match status" value="1"/>
</dbReference>